<dbReference type="OrthoDB" id="2436537at2759"/>
<reference evidence="2 3" key="1">
    <citation type="submission" date="2018-08" db="EMBL/GenBank/DDBJ databases">
        <title>Genome and evolution of the arbuscular mycorrhizal fungus Diversispora epigaea (formerly Glomus versiforme) and its bacterial endosymbionts.</title>
        <authorList>
            <person name="Sun X."/>
            <person name="Fei Z."/>
            <person name="Harrison M."/>
        </authorList>
    </citation>
    <scope>NUCLEOTIDE SEQUENCE [LARGE SCALE GENOMIC DNA]</scope>
    <source>
        <strain evidence="2 3">IT104</strain>
    </source>
</reference>
<accession>A0A397J176</accession>
<keyword evidence="3" id="KW-1185">Reference proteome</keyword>
<name>A0A397J176_9GLOM</name>
<evidence type="ECO:0000256" key="1">
    <source>
        <dbReference type="SAM" id="MobiDB-lite"/>
    </source>
</evidence>
<sequence length="566" mass="66135">MNNNNNLNNNMNSSNSNNKLTSRQRNIRPTRTAARTVTTRIAATVTTNTATTKFSACNKASLQEKSYYEKYLWKSQSLEPTDKISTRPQNQLHLYYLLAGVLIRECTRNYSLELIISNIIIRNDINLNIKTWDYFRLWYNMQINYHFQKDHLEKFYNFLKMKWDILLEDGSFEIDNKLHIKSSDMIDLAQGKYRSTRLESFTYPKSAHCLVNPGCIVNQNNQTLIHLENIDDTNILLHTTNAVNTYYYHMVNDEKHRSKSFWRDLTEHYGAYRLYTGLPYTSSDSASSHNTDHQSCVDELIRSLVPLSNFVNKFIQDNYNSMYLKLKNLSLGPFAPRSFGIFPMIAINYNIVSNYHWDLSDASNCLCCLIPLGNFQGGDLYFPQLHVRVPLQPGQVVAFDSHNLLHGNLPLISGIRHSIIYFVHQNFFHKEDNYSNMEIENIKLTKSLHDNKNLNKRILLNYTINVPKNKDQRHSPEELERGRKRETEEPRSTRIYCANIPFEVGKERRELTAFYYQNSTSPITLTQPKGFKKIYWSLRRPGNTTSNEDFTDSNWHPTSLKTNIFT</sequence>
<gene>
    <name evidence="2" type="ORF">Glove_152g66</name>
</gene>
<feature type="compositionally biased region" description="Polar residues" evidence="1">
    <location>
        <begin position="19"/>
        <end position="29"/>
    </location>
</feature>
<evidence type="ECO:0000313" key="2">
    <source>
        <dbReference type="EMBL" id="RHZ79024.1"/>
    </source>
</evidence>
<dbReference type="EMBL" id="PQFF01000143">
    <property type="protein sequence ID" value="RHZ79024.1"/>
    <property type="molecule type" value="Genomic_DNA"/>
</dbReference>
<feature type="compositionally biased region" description="Low complexity" evidence="1">
    <location>
        <begin position="1"/>
        <end position="18"/>
    </location>
</feature>
<evidence type="ECO:0000313" key="3">
    <source>
        <dbReference type="Proteomes" id="UP000266861"/>
    </source>
</evidence>
<dbReference type="Gene3D" id="3.60.130.30">
    <property type="match status" value="1"/>
</dbReference>
<feature type="region of interest" description="Disordered" evidence="1">
    <location>
        <begin position="469"/>
        <end position="490"/>
    </location>
</feature>
<feature type="region of interest" description="Disordered" evidence="1">
    <location>
        <begin position="1"/>
        <end position="31"/>
    </location>
</feature>
<dbReference type="AlphaFoldDB" id="A0A397J176"/>
<comment type="caution">
    <text evidence="2">The sequence shown here is derived from an EMBL/GenBank/DDBJ whole genome shotgun (WGS) entry which is preliminary data.</text>
</comment>
<proteinExistence type="predicted"/>
<organism evidence="2 3">
    <name type="scientific">Diversispora epigaea</name>
    <dbReference type="NCBI Taxonomy" id="1348612"/>
    <lineage>
        <taxon>Eukaryota</taxon>
        <taxon>Fungi</taxon>
        <taxon>Fungi incertae sedis</taxon>
        <taxon>Mucoromycota</taxon>
        <taxon>Glomeromycotina</taxon>
        <taxon>Glomeromycetes</taxon>
        <taxon>Diversisporales</taxon>
        <taxon>Diversisporaceae</taxon>
        <taxon>Diversispora</taxon>
    </lineage>
</organism>
<dbReference type="Proteomes" id="UP000266861">
    <property type="component" value="Unassembled WGS sequence"/>
</dbReference>
<protein>
    <submittedName>
        <fullName evidence="2">Uncharacterized protein</fullName>
    </submittedName>
</protein>